<evidence type="ECO:0000313" key="1">
    <source>
        <dbReference type="EMBL" id="AAK83168.1"/>
    </source>
</evidence>
<gene>
    <name evidence="1" type="primary">aviX8</name>
</gene>
<name>Q93KX7_STRVR</name>
<proteinExistence type="predicted"/>
<reference evidence="1" key="2">
    <citation type="journal article" date="2004" name="Chem. Biol.">
        <title>Novel avilamycin derivatives with improved polarity generated by targeted gene disruption.</title>
        <authorList>
            <person name="Weitnauer G."/>
            <person name="Hauser G."/>
            <person name="Hofmann C."/>
            <person name="Linder U."/>
            <person name="Boll R."/>
            <person name="Pelz K."/>
            <person name="Glaser S.J."/>
            <person name="Bechthold A."/>
        </authorList>
    </citation>
    <scope>NUCLEOTIDE SEQUENCE</scope>
    <source>
        <strain evidence="1">Tue57</strain>
    </source>
</reference>
<dbReference type="AlphaFoldDB" id="Q93KX7"/>
<reference evidence="1" key="1">
    <citation type="journal article" date="2001" name="Chem. Biol.">
        <title>Biosynthesis of the orthosomycin antibiotic avilamycin A: deductions from the molecular analysis of the avi biosynthetic gene cluster of Streptomyces viridochromogenes Tu57 and production of new antibiotics.</title>
        <authorList>
            <person name="Weitnauer G."/>
            <person name="Muhlenweg A."/>
            <person name="Trefzer A."/>
            <person name="Hoffmeister D."/>
            <person name="Sussmuth R.D."/>
            <person name="Jung G."/>
            <person name="Welzel K."/>
            <person name="Vente A."/>
            <person name="Girreser U."/>
            <person name="Bechthold A."/>
        </authorList>
    </citation>
    <scope>NUCLEOTIDE SEQUENCE</scope>
    <source>
        <strain evidence="1">Tue57</strain>
    </source>
</reference>
<accession>Q93KX7</accession>
<sequence length="113" mass="12882">MATPPKWPSEIDYQAPVPGKRAGQFDLLVRQILPGLEHEHKMCSPAHVRLHRKMPRDLLVHPRKRAADPDLTARFTRRLHIGGNGLAESRLPMKIPGYEHPGFRHSALPRTHL</sequence>
<protein>
    <submittedName>
        <fullName evidence="1">AviX8</fullName>
    </submittedName>
</protein>
<organism evidence="1">
    <name type="scientific">Streptomyces viridochromogenes Tue57</name>
    <dbReference type="NCBI Taxonomy" id="1160705"/>
    <lineage>
        <taxon>Bacteria</taxon>
        <taxon>Bacillati</taxon>
        <taxon>Actinomycetota</taxon>
        <taxon>Actinomycetes</taxon>
        <taxon>Kitasatosporales</taxon>
        <taxon>Streptomycetaceae</taxon>
        <taxon>Streptomyces</taxon>
    </lineage>
</organism>
<dbReference type="EMBL" id="AF333038">
    <property type="protein sequence ID" value="AAK83168.1"/>
    <property type="molecule type" value="Genomic_DNA"/>
</dbReference>